<evidence type="ECO:0000256" key="5">
    <source>
        <dbReference type="ARBA" id="ARBA00022824"/>
    </source>
</evidence>
<feature type="transmembrane region" description="Helical" evidence="10">
    <location>
        <begin position="108"/>
        <end position="129"/>
    </location>
</feature>
<dbReference type="EMBL" id="JAPZBO010000003">
    <property type="protein sequence ID" value="KAJ5321060.1"/>
    <property type="molecule type" value="Genomic_DNA"/>
</dbReference>
<feature type="transmembrane region" description="Helical" evidence="10">
    <location>
        <begin position="44"/>
        <end position="66"/>
    </location>
</feature>
<keyword evidence="4 10" id="KW-0812">Transmembrane</keyword>
<dbReference type="GO" id="GO:0034203">
    <property type="term" value="P:glycolipid translocation"/>
    <property type="evidence" value="ECO:0007669"/>
    <property type="project" value="TreeGrafter"/>
</dbReference>
<protein>
    <recommendedName>
        <fullName evidence="8 10">Man(5)GlcNAc(2)-PP-dolichol translocation protein RFT1</fullName>
    </recommendedName>
</protein>
<keyword evidence="10" id="KW-0813">Transport</keyword>
<organism evidence="11 12">
    <name type="scientific">Penicillium atrosanguineum</name>
    <dbReference type="NCBI Taxonomy" id="1132637"/>
    <lineage>
        <taxon>Eukaryota</taxon>
        <taxon>Fungi</taxon>
        <taxon>Dikarya</taxon>
        <taxon>Ascomycota</taxon>
        <taxon>Pezizomycotina</taxon>
        <taxon>Eurotiomycetes</taxon>
        <taxon>Eurotiomycetidae</taxon>
        <taxon>Eurotiales</taxon>
        <taxon>Aspergillaceae</taxon>
        <taxon>Penicillium</taxon>
    </lineage>
</organism>
<dbReference type="GO" id="GO:0006488">
    <property type="term" value="P:dolichol-linked oligosaccharide biosynthetic process"/>
    <property type="evidence" value="ECO:0007669"/>
    <property type="project" value="InterPro"/>
</dbReference>
<sequence length="532" mass="57943">MPPNGAQAGDVVASSASGTTFLILIQLASRVFTFASNQLILHSLSPIVLGIAAQLELYQVSILYFSRESIRLAIQRQPLAQASTSKRQGFKQLESASRDGQSEASQSVVNVSYLSLLLGIPSAIVFTLLYERLAPKQAHGIPFFRESVIVTGMASFMELSIEPCFAVIQQNMWYDKRAAVEMPAAFLKSLTTCCAFIYASRTGQNAGALPFALGYMAYSIALIFGYSFSLLWAADERRFSFLPVRIQSSNVSDYFLGRFSHRLTSIAASVSLQSLVKHVLTQGDSMMLAALSSLEDQGIYSLASNYGGLIARIVFQPLEESSRNLFSTLLSPDKSGKRDKQHVRLAKDHVVDLLRAYQLLAVLIFPLGPVMVPRGLQILGGRQWASSNVGDLLSLYCYYIPFLAFNGITEAFVSSAASPREIRKQTAWMGVFSVCYALAAFLFLEIGSMGAYGLVLANIVNMIVRTLWSYNFIQSYLRRHGDDLIIGDVSIQPASYITGAIATATLASPALSISSLGIISAISLSGAYCLLM</sequence>
<comment type="function">
    <text evidence="9 10">Intramembrane glycolipid transporter that operates in the biosynthetic pathway of dolichol-linked oligosaccharides, the glycan precursors employed in protein asparagine (N)-glycosylation. The sequential addition of sugars to dolichol pyrophosphate produces dolichol-linked oligosaccharides containing fourteen sugars, including two GlcNAcs, nine mannoses and three glucoses. Once assembled, the oligosaccharide is transferred from the lipid to nascent proteins by oligosaccharyltransferases. The assembly of dolichol-linked oligosaccharides begins on the cytosolic side of the endoplasmic reticulum membrane and finishes in its lumen. RFT1 could mediate the translocation of the cytosolically oriented intermediate DolPP-GlcNAc2Man5, produced by ALG11, into the ER lumen where dolichol-linked oligosaccharides assembly continues. However, the intramembrane lipid transporter activity could not be confirmed in vitro.</text>
</comment>
<feature type="transmembrane region" description="Helical" evidence="10">
    <location>
        <begin position="392"/>
        <end position="413"/>
    </location>
</feature>
<comment type="caution">
    <text evidence="10">Lacks conserved residue(s) required for the propagation of feature annotation.</text>
</comment>
<dbReference type="OrthoDB" id="9979195at2759"/>
<dbReference type="InterPro" id="IPR007594">
    <property type="entry name" value="RFT1"/>
</dbReference>
<evidence type="ECO:0000256" key="3">
    <source>
        <dbReference type="ARBA" id="ARBA00010288"/>
    </source>
</evidence>
<keyword evidence="5 10" id="KW-0256">Endoplasmic reticulum</keyword>
<dbReference type="GO" id="GO:0005789">
    <property type="term" value="C:endoplasmic reticulum membrane"/>
    <property type="evidence" value="ECO:0007669"/>
    <property type="project" value="UniProtKB-SubCell"/>
</dbReference>
<comment type="pathway">
    <text evidence="2">Protein modification; protein glycosylation.</text>
</comment>
<feature type="transmembrane region" description="Helical" evidence="10">
    <location>
        <begin position="211"/>
        <end position="233"/>
    </location>
</feature>
<evidence type="ECO:0000313" key="12">
    <source>
        <dbReference type="Proteomes" id="UP001147746"/>
    </source>
</evidence>
<dbReference type="PANTHER" id="PTHR13117">
    <property type="entry name" value="ENDOPLASMIC RETICULUM MULTISPAN TRANSMEMBRANE PROTEIN-RELATED"/>
    <property type="match status" value="1"/>
</dbReference>
<dbReference type="Pfam" id="PF04506">
    <property type="entry name" value="Rft-1"/>
    <property type="match status" value="1"/>
</dbReference>
<feature type="transmembrane region" description="Helical" evidence="10">
    <location>
        <begin position="12"/>
        <end position="32"/>
    </location>
</feature>
<feature type="transmembrane region" description="Helical" evidence="10">
    <location>
        <begin position="513"/>
        <end position="531"/>
    </location>
</feature>
<evidence type="ECO:0000256" key="6">
    <source>
        <dbReference type="ARBA" id="ARBA00022989"/>
    </source>
</evidence>
<evidence type="ECO:0000256" key="9">
    <source>
        <dbReference type="ARBA" id="ARBA00045912"/>
    </source>
</evidence>
<name>A0A9W9GL09_9EURO</name>
<dbReference type="Proteomes" id="UP001147746">
    <property type="component" value="Unassembled WGS sequence"/>
</dbReference>
<comment type="caution">
    <text evidence="11">The sequence shown here is derived from an EMBL/GenBank/DDBJ whole genome shotgun (WGS) entry which is preliminary data.</text>
</comment>
<gene>
    <name evidence="11" type="ORF">N7476_004062</name>
</gene>
<keyword evidence="7 10" id="KW-0472">Membrane</keyword>
<reference evidence="11" key="1">
    <citation type="submission" date="2022-12" db="EMBL/GenBank/DDBJ databases">
        <authorList>
            <person name="Petersen C."/>
        </authorList>
    </citation>
    <scope>NUCLEOTIDE SEQUENCE</scope>
    <source>
        <strain evidence="11">IBT 21472</strain>
    </source>
</reference>
<accession>A0A9W9GL09</accession>
<feature type="transmembrane region" description="Helical" evidence="10">
    <location>
        <begin position="354"/>
        <end position="372"/>
    </location>
</feature>
<evidence type="ECO:0000256" key="10">
    <source>
        <dbReference type="RuleBase" id="RU365067"/>
    </source>
</evidence>
<feature type="transmembrane region" description="Helical" evidence="10">
    <location>
        <begin position="425"/>
        <end position="444"/>
    </location>
</feature>
<proteinExistence type="inferred from homology"/>
<evidence type="ECO:0000256" key="4">
    <source>
        <dbReference type="ARBA" id="ARBA00022692"/>
    </source>
</evidence>
<evidence type="ECO:0000256" key="8">
    <source>
        <dbReference type="ARBA" id="ARBA00044793"/>
    </source>
</evidence>
<evidence type="ECO:0000313" key="11">
    <source>
        <dbReference type="EMBL" id="KAJ5321060.1"/>
    </source>
</evidence>
<keyword evidence="12" id="KW-1185">Reference proteome</keyword>
<dbReference type="AlphaFoldDB" id="A0A9W9GL09"/>
<evidence type="ECO:0000256" key="7">
    <source>
        <dbReference type="ARBA" id="ARBA00023136"/>
    </source>
</evidence>
<reference evidence="11" key="2">
    <citation type="journal article" date="2023" name="IMA Fungus">
        <title>Comparative genomic study of the Penicillium genus elucidates a diverse pangenome and 15 lateral gene transfer events.</title>
        <authorList>
            <person name="Petersen C."/>
            <person name="Sorensen T."/>
            <person name="Nielsen M.R."/>
            <person name="Sondergaard T.E."/>
            <person name="Sorensen J.L."/>
            <person name="Fitzpatrick D.A."/>
            <person name="Frisvad J.C."/>
            <person name="Nielsen K.L."/>
        </authorList>
    </citation>
    <scope>NUCLEOTIDE SEQUENCE</scope>
    <source>
        <strain evidence="11">IBT 21472</strain>
    </source>
</reference>
<evidence type="ECO:0000256" key="2">
    <source>
        <dbReference type="ARBA" id="ARBA00004922"/>
    </source>
</evidence>
<keyword evidence="6 10" id="KW-1133">Transmembrane helix</keyword>
<dbReference type="PANTHER" id="PTHR13117:SF5">
    <property type="entry name" value="PROTEIN RFT1 HOMOLOG"/>
    <property type="match status" value="1"/>
</dbReference>
<comment type="subcellular location">
    <subcellularLocation>
        <location evidence="1 10">Endoplasmic reticulum membrane</location>
        <topology evidence="1 10">Multi-pass membrane protein</topology>
    </subcellularLocation>
</comment>
<evidence type="ECO:0000256" key="1">
    <source>
        <dbReference type="ARBA" id="ARBA00004477"/>
    </source>
</evidence>
<comment type="similarity">
    <text evidence="3 10">Belongs to the RFT1 family.</text>
</comment>